<dbReference type="GO" id="GO:0008270">
    <property type="term" value="F:zinc ion binding"/>
    <property type="evidence" value="ECO:0007669"/>
    <property type="project" value="UniProtKB-KW"/>
</dbReference>
<dbReference type="SMART" id="SM00717">
    <property type="entry name" value="SANT"/>
    <property type="match status" value="1"/>
</dbReference>
<evidence type="ECO:0000313" key="8">
    <source>
        <dbReference type="EMBL" id="CAL5135439.1"/>
    </source>
</evidence>
<dbReference type="InterPro" id="IPR001005">
    <property type="entry name" value="SANT/Myb"/>
</dbReference>
<evidence type="ECO:0000259" key="5">
    <source>
        <dbReference type="PROSITE" id="PS50090"/>
    </source>
</evidence>
<sequence length="708" mass="79580">MQAKSPKCSYCLRRIGGPCLACLECPSVRLCPKCFACGVEGGDHKRCHGYTVEQAAIRVPDTVFTCVNAWSTTEELRLLEGLDTYGYGNWNEIAVHLPSRSALECKQHYEQYYMSGLIGKSSRESCTHCIAHVDDHTNERSEPTLDVKPPQNPEAEKLLGYVASRDEFEYDYCNDAERYIVAVPYSPTLDGLEKDLQLTMIDIYNERLKQRELRHYVAREHGLVNYLLCHITRIGRTGKSAHLNWQRPHRVRQRSARFLRRGRWSSKCTNIYRCVSSMNNNDSEKDKLMMCPVTPPDTTLFSVRTMRKCPEFNRLYGYSTTPQLSVDDSKSFFTSSSSSVSAERLSSIKDDHSTYIDALVSPRLFESGKSICDRLPVNPVGVTPDHSSSVAHRSSSFPGYSHSESSTNSDTADSGIGSSESSGQSTASNGSGSNDSCTVSRLDTSVAHPTQFKRPRSNSDSTSGPLFCGETHLPSTAVPRRRLFSVGSMPVGGCSFSAVDLRTHLVPPSVSHPDVQLSTPPSSNPVIKRKRGRPPRNPPNAQVFEPVRMLASQHIGVEDYILDFPWLKSFLRYLSRREAKELSANLKRENQVRSELDQLCAYHQRGVRCMQDVRLQPVPCTPAEVVFDPSPSVRHPKRTPNYRLKRTFRKKPTKKGRRDGRRLAALRQLRLNGKFAGSAFYSNAQKANMQLAEMNSSCRKYPQRLLKV</sequence>
<feature type="compositionally biased region" description="Polar residues" evidence="4">
    <location>
        <begin position="434"/>
        <end position="443"/>
    </location>
</feature>
<evidence type="ECO:0000256" key="1">
    <source>
        <dbReference type="ARBA" id="ARBA00022723"/>
    </source>
</evidence>
<feature type="compositionally biased region" description="Polar residues" evidence="4">
    <location>
        <begin position="516"/>
        <end position="525"/>
    </location>
</feature>
<evidence type="ECO:0008006" key="10">
    <source>
        <dbReference type="Google" id="ProtNLM"/>
    </source>
</evidence>
<name>A0AAV2TGZ8_CALDB</name>
<dbReference type="Proteomes" id="UP001497525">
    <property type="component" value="Unassembled WGS sequence"/>
</dbReference>
<comment type="caution">
    <text evidence="8">The sequence shown here is derived from an EMBL/GenBank/DDBJ whole genome shotgun (WGS) entry which is preliminary data.</text>
</comment>
<gene>
    <name evidence="8" type="ORF">CDAUBV1_LOCUS9583</name>
</gene>
<accession>A0AAV2TGZ8</accession>
<protein>
    <recommendedName>
        <fullName evidence="10">Transcriptional adapter 2-beta</fullName>
    </recommendedName>
</protein>
<feature type="region of interest" description="Disordered" evidence="4">
    <location>
        <begin position="509"/>
        <end position="540"/>
    </location>
</feature>
<evidence type="ECO:0000313" key="9">
    <source>
        <dbReference type="Proteomes" id="UP001497525"/>
    </source>
</evidence>
<dbReference type="InterPro" id="IPR009057">
    <property type="entry name" value="Homeodomain-like_sf"/>
</dbReference>
<dbReference type="Pfam" id="PF00249">
    <property type="entry name" value="Myb_DNA-binding"/>
    <property type="match status" value="1"/>
</dbReference>
<dbReference type="PROSITE" id="PS50090">
    <property type="entry name" value="MYB_LIKE"/>
    <property type="match status" value="1"/>
</dbReference>
<evidence type="ECO:0000259" key="6">
    <source>
        <dbReference type="PROSITE" id="PS51293"/>
    </source>
</evidence>
<keyword evidence="3" id="KW-0862">Zinc</keyword>
<dbReference type="Gene3D" id="1.10.10.60">
    <property type="entry name" value="Homeodomain-like"/>
    <property type="match status" value="1"/>
</dbReference>
<organism evidence="8 9">
    <name type="scientific">Calicophoron daubneyi</name>
    <name type="common">Rumen fluke</name>
    <name type="synonym">Paramphistomum daubneyi</name>
    <dbReference type="NCBI Taxonomy" id="300641"/>
    <lineage>
        <taxon>Eukaryota</taxon>
        <taxon>Metazoa</taxon>
        <taxon>Spiralia</taxon>
        <taxon>Lophotrochozoa</taxon>
        <taxon>Platyhelminthes</taxon>
        <taxon>Trematoda</taxon>
        <taxon>Digenea</taxon>
        <taxon>Plagiorchiida</taxon>
        <taxon>Pronocephalata</taxon>
        <taxon>Paramphistomoidea</taxon>
        <taxon>Paramphistomidae</taxon>
        <taxon>Calicophoron</taxon>
    </lineage>
</organism>
<dbReference type="InterPro" id="IPR055141">
    <property type="entry name" value="TADA2A_B-like_dom"/>
</dbReference>
<feature type="domain" description="HTH myb-type" evidence="7">
    <location>
        <begin position="69"/>
        <end position="117"/>
    </location>
</feature>
<dbReference type="SUPFAM" id="SSF46689">
    <property type="entry name" value="Homeodomain-like"/>
    <property type="match status" value="1"/>
</dbReference>
<dbReference type="PROSITE" id="PS01357">
    <property type="entry name" value="ZF_ZZ_1"/>
    <property type="match status" value="1"/>
</dbReference>
<dbReference type="PROSITE" id="PS51294">
    <property type="entry name" value="HTH_MYB"/>
    <property type="match status" value="1"/>
</dbReference>
<dbReference type="GO" id="GO:0005634">
    <property type="term" value="C:nucleus"/>
    <property type="evidence" value="ECO:0007669"/>
    <property type="project" value="TreeGrafter"/>
</dbReference>
<dbReference type="GO" id="GO:0006357">
    <property type="term" value="P:regulation of transcription by RNA polymerase II"/>
    <property type="evidence" value="ECO:0007669"/>
    <property type="project" value="TreeGrafter"/>
</dbReference>
<dbReference type="GO" id="GO:0003713">
    <property type="term" value="F:transcription coactivator activity"/>
    <property type="evidence" value="ECO:0007669"/>
    <property type="project" value="TreeGrafter"/>
</dbReference>
<dbReference type="PANTHER" id="PTHR12374:SF20">
    <property type="entry name" value="TRANSCRIPTIONAL ADAPTER 2-ALPHA"/>
    <property type="match status" value="1"/>
</dbReference>
<dbReference type="GO" id="GO:0006338">
    <property type="term" value="P:chromatin remodeling"/>
    <property type="evidence" value="ECO:0007669"/>
    <property type="project" value="TreeGrafter"/>
</dbReference>
<dbReference type="AlphaFoldDB" id="A0AAV2TGZ8"/>
<evidence type="ECO:0000256" key="2">
    <source>
        <dbReference type="ARBA" id="ARBA00022771"/>
    </source>
</evidence>
<dbReference type="GO" id="GO:0070461">
    <property type="term" value="C:SAGA-type complex"/>
    <property type="evidence" value="ECO:0007669"/>
    <property type="project" value="UniProtKB-ARBA"/>
</dbReference>
<feature type="domain" description="Myb-like" evidence="5">
    <location>
        <begin position="68"/>
        <end position="113"/>
    </location>
</feature>
<dbReference type="SUPFAM" id="SSF57850">
    <property type="entry name" value="RING/U-box"/>
    <property type="match status" value="1"/>
</dbReference>
<dbReference type="InterPro" id="IPR017884">
    <property type="entry name" value="SANT_dom"/>
</dbReference>
<evidence type="ECO:0000259" key="7">
    <source>
        <dbReference type="PROSITE" id="PS51294"/>
    </source>
</evidence>
<dbReference type="PANTHER" id="PTHR12374">
    <property type="entry name" value="TRANSCRIPTIONAL ADAPTOR 2 ADA2 -RELATED"/>
    <property type="match status" value="1"/>
</dbReference>
<keyword evidence="1" id="KW-0479">Metal-binding</keyword>
<evidence type="ECO:0000256" key="4">
    <source>
        <dbReference type="SAM" id="MobiDB-lite"/>
    </source>
</evidence>
<dbReference type="InterPro" id="IPR017930">
    <property type="entry name" value="Myb_dom"/>
</dbReference>
<proteinExistence type="predicted"/>
<keyword evidence="2" id="KW-0863">Zinc-finger</keyword>
<dbReference type="Pfam" id="PF22941">
    <property type="entry name" value="TADA2A-like_3rd"/>
    <property type="match status" value="1"/>
</dbReference>
<dbReference type="EMBL" id="CAXLJL010000267">
    <property type="protein sequence ID" value="CAL5135439.1"/>
    <property type="molecule type" value="Genomic_DNA"/>
</dbReference>
<evidence type="ECO:0000256" key="3">
    <source>
        <dbReference type="ARBA" id="ARBA00022833"/>
    </source>
</evidence>
<dbReference type="Pfam" id="PF25299">
    <property type="entry name" value="ZZ_ADA2"/>
    <property type="match status" value="1"/>
</dbReference>
<feature type="compositionally biased region" description="Low complexity" evidence="4">
    <location>
        <begin position="414"/>
        <end position="433"/>
    </location>
</feature>
<feature type="domain" description="SANT" evidence="6">
    <location>
        <begin position="68"/>
        <end position="117"/>
    </location>
</feature>
<feature type="region of interest" description="Disordered" evidence="4">
    <location>
        <begin position="383"/>
        <end position="467"/>
    </location>
</feature>
<dbReference type="InterPro" id="IPR000433">
    <property type="entry name" value="Znf_ZZ"/>
</dbReference>
<feature type="compositionally biased region" description="Polar residues" evidence="4">
    <location>
        <begin position="402"/>
        <end position="412"/>
    </location>
</feature>
<reference evidence="8" key="1">
    <citation type="submission" date="2024-06" db="EMBL/GenBank/DDBJ databases">
        <authorList>
            <person name="Liu X."/>
            <person name="Lenzi L."/>
            <person name="Haldenby T S."/>
            <person name="Uol C."/>
        </authorList>
    </citation>
    <scope>NUCLEOTIDE SEQUENCE</scope>
</reference>
<dbReference type="GO" id="GO:0003682">
    <property type="term" value="F:chromatin binding"/>
    <property type="evidence" value="ECO:0007669"/>
    <property type="project" value="TreeGrafter"/>
</dbReference>
<feature type="compositionally biased region" description="Low complexity" evidence="4">
    <location>
        <begin position="387"/>
        <end position="396"/>
    </location>
</feature>
<dbReference type="PROSITE" id="PS51293">
    <property type="entry name" value="SANT"/>
    <property type="match status" value="1"/>
</dbReference>
<dbReference type="CDD" id="cd00167">
    <property type="entry name" value="SANT"/>
    <property type="match status" value="1"/>
</dbReference>